<gene>
    <name evidence="2" type="ORF">GFB49_07005</name>
</gene>
<comment type="caution">
    <text evidence="2">The sequence shown here is derived from an EMBL/GenBank/DDBJ whole genome shotgun (WGS) entry which is preliminary data.</text>
</comment>
<reference evidence="2 3" key="1">
    <citation type="submission" date="2019-10" db="EMBL/GenBank/DDBJ databases">
        <title>Epibacterium sp. nov., isolated from seawater.</title>
        <authorList>
            <person name="Zhang X."/>
            <person name="Li N."/>
        </authorList>
    </citation>
    <scope>NUCLEOTIDE SEQUENCE [LARGE SCALE GENOMIC DNA]</scope>
    <source>
        <strain evidence="2 3">SM1979</strain>
    </source>
</reference>
<evidence type="ECO:0000313" key="3">
    <source>
        <dbReference type="Proteomes" id="UP000444174"/>
    </source>
</evidence>
<keyword evidence="3" id="KW-1185">Reference proteome</keyword>
<dbReference type="AlphaFoldDB" id="A0A843YFE3"/>
<evidence type="ECO:0000259" key="1">
    <source>
        <dbReference type="Pfam" id="PF06568"/>
    </source>
</evidence>
<protein>
    <submittedName>
        <fullName evidence="2">DUF1127 domain-containing protein</fullName>
    </submittedName>
</protein>
<organism evidence="2 3">
    <name type="scientific">Tritonibacter litoralis</name>
    <dbReference type="NCBI Taxonomy" id="2662264"/>
    <lineage>
        <taxon>Bacteria</taxon>
        <taxon>Pseudomonadati</taxon>
        <taxon>Pseudomonadota</taxon>
        <taxon>Alphaproteobacteria</taxon>
        <taxon>Rhodobacterales</taxon>
        <taxon>Paracoccaceae</taxon>
        <taxon>Tritonibacter</taxon>
    </lineage>
</organism>
<name>A0A843YFE3_9RHOB</name>
<dbReference type="RefSeq" id="WP_153215145.1">
    <property type="nucleotide sequence ID" value="NZ_WIBF01000003.1"/>
</dbReference>
<dbReference type="EMBL" id="WIBF01000003">
    <property type="protein sequence ID" value="MQQ08194.1"/>
    <property type="molecule type" value="Genomic_DNA"/>
</dbReference>
<sequence length="64" mass="7269">MAITANTHAPLGAVSILRVVDQILAAKKAVVRWNEKRMTRDQLSRLTNEQLEDIGLTRYEVHNI</sequence>
<dbReference type="InterPro" id="IPR009506">
    <property type="entry name" value="YjiS-like"/>
</dbReference>
<evidence type="ECO:0000313" key="2">
    <source>
        <dbReference type="EMBL" id="MQQ08194.1"/>
    </source>
</evidence>
<feature type="domain" description="YjiS-like" evidence="1">
    <location>
        <begin position="29"/>
        <end position="62"/>
    </location>
</feature>
<accession>A0A843YFE3</accession>
<dbReference type="Pfam" id="PF06568">
    <property type="entry name" value="YjiS-like"/>
    <property type="match status" value="1"/>
</dbReference>
<proteinExistence type="predicted"/>
<dbReference type="Proteomes" id="UP000444174">
    <property type="component" value="Unassembled WGS sequence"/>
</dbReference>